<dbReference type="AlphaFoldDB" id="A0A3N1D1W1"/>
<evidence type="ECO:0000256" key="1">
    <source>
        <dbReference type="ARBA" id="ARBA00023125"/>
    </source>
</evidence>
<dbReference type="GO" id="GO:0003677">
    <property type="term" value="F:DNA binding"/>
    <property type="evidence" value="ECO:0007669"/>
    <property type="project" value="UniProtKB-KW"/>
</dbReference>
<dbReference type="EMBL" id="RJKE01000001">
    <property type="protein sequence ID" value="ROO87514.1"/>
    <property type="molecule type" value="Genomic_DNA"/>
</dbReference>
<dbReference type="InterPro" id="IPR009057">
    <property type="entry name" value="Homeodomain-like_sf"/>
</dbReference>
<name>A0A3N1D1W1_9ACTN</name>
<accession>A0A3N1D1W1</accession>
<keyword evidence="4" id="KW-1185">Reference proteome</keyword>
<feature type="domain" description="HTH tetR-type" evidence="2">
    <location>
        <begin position="12"/>
        <end position="42"/>
    </location>
</feature>
<dbReference type="RefSeq" id="WP_170201562.1">
    <property type="nucleotide sequence ID" value="NZ_RJKE01000001.1"/>
</dbReference>
<evidence type="ECO:0000313" key="4">
    <source>
        <dbReference type="Proteomes" id="UP000272400"/>
    </source>
</evidence>
<organism evidence="3 4">
    <name type="scientific">Actinocorallia herbida</name>
    <dbReference type="NCBI Taxonomy" id="58109"/>
    <lineage>
        <taxon>Bacteria</taxon>
        <taxon>Bacillati</taxon>
        <taxon>Actinomycetota</taxon>
        <taxon>Actinomycetes</taxon>
        <taxon>Streptosporangiales</taxon>
        <taxon>Thermomonosporaceae</taxon>
        <taxon>Actinocorallia</taxon>
    </lineage>
</organism>
<dbReference type="Pfam" id="PF00440">
    <property type="entry name" value="TetR_N"/>
    <property type="match status" value="1"/>
</dbReference>
<reference evidence="3 4" key="1">
    <citation type="submission" date="2018-11" db="EMBL/GenBank/DDBJ databases">
        <title>Sequencing the genomes of 1000 actinobacteria strains.</title>
        <authorList>
            <person name="Klenk H.-P."/>
        </authorList>
    </citation>
    <scope>NUCLEOTIDE SEQUENCE [LARGE SCALE GENOMIC DNA]</scope>
    <source>
        <strain evidence="3 4">DSM 44254</strain>
    </source>
</reference>
<sequence>MTEVPDDDRVTQAAARLFASLGYDGATADMIAESAGVDRSTIESMGGKSGLYHRILQTSFDEQMLLFDEVEKTFTPGLRGLQRFTEEIVEYYFDHLDIAAIWHHRMMADAADLQDIEARFRDPAVRRAAAIVGMSTSDNPDYELVHTVGGWCIYGFFMQGIPTNGGPPLTAQTPEGRVKFRSMMIRLHDLLERGGLSVGGTDTETSV</sequence>
<evidence type="ECO:0000259" key="2">
    <source>
        <dbReference type="Pfam" id="PF00440"/>
    </source>
</evidence>
<dbReference type="InterPro" id="IPR001647">
    <property type="entry name" value="HTH_TetR"/>
</dbReference>
<dbReference type="SUPFAM" id="SSF46689">
    <property type="entry name" value="Homeodomain-like"/>
    <property type="match status" value="1"/>
</dbReference>
<evidence type="ECO:0000313" key="3">
    <source>
        <dbReference type="EMBL" id="ROO87514.1"/>
    </source>
</evidence>
<keyword evidence="1" id="KW-0238">DNA-binding</keyword>
<dbReference type="Proteomes" id="UP000272400">
    <property type="component" value="Unassembled WGS sequence"/>
</dbReference>
<proteinExistence type="predicted"/>
<gene>
    <name evidence="3" type="ORF">EDD29_5122</name>
</gene>
<dbReference type="Gene3D" id="1.10.357.10">
    <property type="entry name" value="Tetracycline Repressor, domain 2"/>
    <property type="match status" value="1"/>
</dbReference>
<comment type="caution">
    <text evidence="3">The sequence shown here is derived from an EMBL/GenBank/DDBJ whole genome shotgun (WGS) entry which is preliminary data.</text>
</comment>
<protein>
    <submittedName>
        <fullName evidence="3">TetR family transcriptional regulator</fullName>
    </submittedName>
</protein>